<proteinExistence type="inferred from homology"/>
<dbReference type="CDD" id="cd06916">
    <property type="entry name" value="NR_DBD_like"/>
    <property type="match status" value="1"/>
</dbReference>
<dbReference type="EMBL" id="UYRX01001511">
    <property type="protein sequence ID" value="VDM91476.1"/>
    <property type="molecule type" value="Genomic_DNA"/>
</dbReference>
<organism evidence="12 13">
    <name type="scientific">Litomosoides sigmodontis</name>
    <name type="common">Filarial nematode worm</name>
    <dbReference type="NCBI Taxonomy" id="42156"/>
    <lineage>
        <taxon>Eukaryota</taxon>
        <taxon>Metazoa</taxon>
        <taxon>Ecdysozoa</taxon>
        <taxon>Nematoda</taxon>
        <taxon>Chromadorea</taxon>
        <taxon>Rhabditida</taxon>
        <taxon>Spirurina</taxon>
        <taxon>Spiruromorpha</taxon>
        <taxon>Filarioidea</taxon>
        <taxon>Onchocercidae</taxon>
        <taxon>Litomosoides</taxon>
    </lineage>
</organism>
<evidence type="ECO:0000259" key="11">
    <source>
        <dbReference type="PROSITE" id="PS51030"/>
    </source>
</evidence>
<evidence type="ECO:0000256" key="8">
    <source>
        <dbReference type="ARBA" id="ARBA00023163"/>
    </source>
</evidence>
<dbReference type="Proteomes" id="UP000277928">
    <property type="component" value="Unassembled WGS sequence"/>
</dbReference>
<dbReference type="GO" id="GO:0008270">
    <property type="term" value="F:zinc ion binding"/>
    <property type="evidence" value="ECO:0007669"/>
    <property type="project" value="UniProtKB-KW"/>
</dbReference>
<dbReference type="InterPro" id="IPR050234">
    <property type="entry name" value="Nuclear_hormone_rcpt_NR1"/>
</dbReference>
<keyword evidence="5" id="KW-0862">Zinc</keyword>
<dbReference type="OMA" id="CHRNGNC"/>
<evidence type="ECO:0000313" key="13">
    <source>
        <dbReference type="Proteomes" id="UP000277928"/>
    </source>
</evidence>
<dbReference type="STRING" id="42156.A0A3P7JYL5"/>
<keyword evidence="4" id="KW-0863">Zinc-finger</keyword>
<dbReference type="InterPro" id="IPR001628">
    <property type="entry name" value="Znf_hrmn_rcpt"/>
</dbReference>
<dbReference type="Gene3D" id="3.30.50.10">
    <property type="entry name" value="Erythroid Transcription Factor GATA-1, subunit A"/>
    <property type="match status" value="1"/>
</dbReference>
<dbReference type="GO" id="GO:0090575">
    <property type="term" value="C:RNA polymerase II transcription regulator complex"/>
    <property type="evidence" value="ECO:0007669"/>
    <property type="project" value="TreeGrafter"/>
</dbReference>
<keyword evidence="7" id="KW-0238">DNA-binding</keyword>
<dbReference type="AlphaFoldDB" id="A0A3P7JYL5"/>
<evidence type="ECO:0000256" key="3">
    <source>
        <dbReference type="ARBA" id="ARBA00022723"/>
    </source>
</evidence>
<dbReference type="GO" id="GO:0000122">
    <property type="term" value="P:negative regulation of transcription by RNA polymerase II"/>
    <property type="evidence" value="ECO:0007669"/>
    <property type="project" value="TreeGrafter"/>
</dbReference>
<dbReference type="GO" id="GO:0030154">
    <property type="term" value="P:cell differentiation"/>
    <property type="evidence" value="ECO:0007669"/>
    <property type="project" value="TreeGrafter"/>
</dbReference>
<dbReference type="GO" id="GO:0004879">
    <property type="term" value="F:nuclear receptor activity"/>
    <property type="evidence" value="ECO:0007669"/>
    <property type="project" value="TreeGrafter"/>
</dbReference>
<evidence type="ECO:0000256" key="2">
    <source>
        <dbReference type="ARBA" id="ARBA00005993"/>
    </source>
</evidence>
<evidence type="ECO:0000256" key="1">
    <source>
        <dbReference type="ARBA" id="ARBA00004123"/>
    </source>
</evidence>
<evidence type="ECO:0000256" key="10">
    <source>
        <dbReference type="ARBA" id="ARBA00023242"/>
    </source>
</evidence>
<evidence type="ECO:0000256" key="6">
    <source>
        <dbReference type="ARBA" id="ARBA00023015"/>
    </source>
</evidence>
<accession>A0A3P7JYL5</accession>
<reference evidence="12 13" key="1">
    <citation type="submission" date="2018-08" db="EMBL/GenBank/DDBJ databases">
        <authorList>
            <person name="Laetsch R D."/>
            <person name="Stevens L."/>
            <person name="Kumar S."/>
            <person name="Blaxter L. M."/>
        </authorList>
    </citation>
    <scope>NUCLEOTIDE SEQUENCE [LARGE SCALE GENOMIC DNA]</scope>
</reference>
<dbReference type="GO" id="GO:0000978">
    <property type="term" value="F:RNA polymerase II cis-regulatory region sequence-specific DNA binding"/>
    <property type="evidence" value="ECO:0007669"/>
    <property type="project" value="TreeGrafter"/>
</dbReference>
<evidence type="ECO:0000256" key="7">
    <source>
        <dbReference type="ARBA" id="ARBA00023125"/>
    </source>
</evidence>
<keyword evidence="13" id="KW-1185">Reference proteome</keyword>
<comment type="subcellular location">
    <subcellularLocation>
        <location evidence="1">Nucleus</location>
    </subcellularLocation>
</comment>
<dbReference type="InterPro" id="IPR013088">
    <property type="entry name" value="Znf_NHR/GATA"/>
</dbReference>
<sequence>MMQYFDDTFTNELSNTVHSDVPLYSGEIGEDRAMQLAATTPYSLATTAPPESSTGSEAFQTYTEMQPMSSGSLQQQPQCADFTPIPYLAESVRKKQYLYDYVDNTLRNETSDGVQPDAPLCSQIEPNSTTEPFSTIYSLATIPENGEKVYYDLKALDQPYLTGEASGIAMYDAMPVGFQDEQLPQQPIADFALPPAGNFPMHEQQQLLVAPNMGEGRAFEMHGNRGANNRAPRARRAAATAQGNLCVVCGDKASGNHYKALTCEGCKSFFRRSIQKKESYVCHRNGNCSITPNTRSKCQKCRLAKCLEMGMDPNSVCMKEQQAEVRTKM</sequence>
<dbReference type="Pfam" id="PF00105">
    <property type="entry name" value="zf-C4"/>
    <property type="match status" value="1"/>
</dbReference>
<dbReference type="SUPFAM" id="SSF57716">
    <property type="entry name" value="Glucocorticoid receptor-like (DNA-binding domain)"/>
    <property type="match status" value="1"/>
</dbReference>
<comment type="similarity">
    <text evidence="2">Belongs to the nuclear hormone receptor family.</text>
</comment>
<evidence type="ECO:0000256" key="5">
    <source>
        <dbReference type="ARBA" id="ARBA00022833"/>
    </source>
</evidence>
<dbReference type="SMART" id="SM00399">
    <property type="entry name" value="ZnF_C4"/>
    <property type="match status" value="1"/>
</dbReference>
<feature type="domain" description="Nuclear receptor" evidence="11">
    <location>
        <begin position="243"/>
        <end position="318"/>
    </location>
</feature>
<keyword evidence="8" id="KW-0804">Transcription</keyword>
<dbReference type="PROSITE" id="PS00031">
    <property type="entry name" value="NUCLEAR_REC_DBD_1"/>
    <property type="match status" value="1"/>
</dbReference>
<dbReference type="PROSITE" id="PS51030">
    <property type="entry name" value="NUCLEAR_REC_DBD_2"/>
    <property type="match status" value="1"/>
</dbReference>
<dbReference type="GO" id="GO:0045944">
    <property type="term" value="P:positive regulation of transcription by RNA polymerase II"/>
    <property type="evidence" value="ECO:0007669"/>
    <property type="project" value="TreeGrafter"/>
</dbReference>
<dbReference type="FunFam" id="3.30.50.10:FF:000030">
    <property type="entry name" value="Nuclear Hormone Receptor family"/>
    <property type="match status" value="1"/>
</dbReference>
<gene>
    <name evidence="12" type="ORF">NLS_LOCUS9331</name>
</gene>
<evidence type="ECO:0000256" key="9">
    <source>
        <dbReference type="ARBA" id="ARBA00023170"/>
    </source>
</evidence>
<dbReference type="PRINTS" id="PR00047">
    <property type="entry name" value="STROIDFINGER"/>
</dbReference>
<keyword evidence="9" id="KW-0675">Receptor</keyword>
<protein>
    <recommendedName>
        <fullName evidence="11">Nuclear receptor domain-containing protein</fullName>
    </recommendedName>
</protein>
<keyword evidence="10" id="KW-0539">Nucleus</keyword>
<evidence type="ECO:0000313" key="12">
    <source>
        <dbReference type="EMBL" id="VDM91476.1"/>
    </source>
</evidence>
<evidence type="ECO:0000256" key="4">
    <source>
        <dbReference type="ARBA" id="ARBA00022771"/>
    </source>
</evidence>
<dbReference type="PANTHER" id="PTHR24082">
    <property type="entry name" value="NUCLEAR HORMONE RECEPTOR"/>
    <property type="match status" value="1"/>
</dbReference>
<keyword evidence="6" id="KW-0805">Transcription regulation</keyword>
<dbReference type="PANTHER" id="PTHR24082:SF507">
    <property type="entry name" value="BILE ACID RECEPTOR-RELATED"/>
    <property type="match status" value="1"/>
</dbReference>
<name>A0A3P7JYL5_LITSI</name>
<keyword evidence="3" id="KW-0479">Metal-binding</keyword>
<dbReference type="OrthoDB" id="5771769at2759"/>